<keyword evidence="1" id="KW-0032">Aminotransferase</keyword>
<dbReference type="InterPro" id="IPR032349">
    <property type="entry name" value="DUF4865"/>
</dbReference>
<dbReference type="RefSeq" id="WP_068952023.1">
    <property type="nucleotide sequence ID" value="NZ_LGLV01000004.1"/>
</dbReference>
<dbReference type="PATRIC" id="fig|1612624.7.peg.934"/>
<evidence type="ECO:0000313" key="2">
    <source>
        <dbReference type="Proteomes" id="UP000093111"/>
    </source>
</evidence>
<dbReference type="AlphaFoldDB" id="A0A1C7P7L9"/>
<proteinExistence type="predicted"/>
<sequence>MIAMQYSFVLPADYDMTIIDRRIRDKGPLLDGFPRLRFKAYLSARKHDSDVTTADNLYAPFYLWDQPEGLDAFLTSPGFAAVSRDFGWPSVRTWVVWHAELQPNLGEARFATREIVPILPHSDLASLRTDAVTDAQTAVHGGALAAVAAFDPTGWTVVKFRLWQVPPERQDQGAKDVQAYRVGHLSLPRDEGPSPPDRDRS</sequence>
<reference evidence="1 2" key="1">
    <citation type="journal article" date="2016" name="Syst. Appl. Microbiol.">
        <title>Pararhizobium polonicum sp. nov. isolated from tumors on stone fruit rootstocks.</title>
        <authorList>
            <person name="Pulawska J."/>
            <person name="Kuzmanovic N."/>
            <person name="Willems A."/>
            <person name="Pothier J.F."/>
        </authorList>
    </citation>
    <scope>NUCLEOTIDE SEQUENCE [LARGE SCALE GENOMIC DNA]</scope>
    <source>
        <strain evidence="1 2">F5.1</strain>
    </source>
</reference>
<organism evidence="1 2">
    <name type="scientific">Pararhizobium polonicum</name>
    <dbReference type="NCBI Taxonomy" id="1612624"/>
    <lineage>
        <taxon>Bacteria</taxon>
        <taxon>Pseudomonadati</taxon>
        <taxon>Pseudomonadota</taxon>
        <taxon>Alphaproteobacteria</taxon>
        <taxon>Hyphomicrobiales</taxon>
        <taxon>Rhizobiaceae</taxon>
        <taxon>Rhizobium/Agrobacterium group</taxon>
        <taxon>Pararhizobium</taxon>
    </lineage>
</organism>
<keyword evidence="2" id="KW-1185">Reference proteome</keyword>
<dbReference type="EMBL" id="LGLV01000004">
    <property type="protein sequence ID" value="OBZ97248.1"/>
    <property type="molecule type" value="Genomic_DNA"/>
</dbReference>
<dbReference type="STRING" id="1612624.ADU59_04465"/>
<gene>
    <name evidence="1" type="ORF">ADU59_04465</name>
</gene>
<comment type="caution">
    <text evidence="1">The sequence shown here is derived from an EMBL/GenBank/DDBJ whole genome shotgun (WGS) entry which is preliminary data.</text>
</comment>
<protein>
    <submittedName>
        <fullName evidence="1">D-amino acid aminotransferase</fullName>
    </submittedName>
</protein>
<name>A0A1C7P7L9_9HYPH</name>
<dbReference type="Proteomes" id="UP000093111">
    <property type="component" value="Unassembled WGS sequence"/>
</dbReference>
<evidence type="ECO:0000313" key="1">
    <source>
        <dbReference type="EMBL" id="OBZ97248.1"/>
    </source>
</evidence>
<dbReference type="Pfam" id="PF16157">
    <property type="entry name" value="DUF4865"/>
    <property type="match status" value="1"/>
</dbReference>
<dbReference type="OrthoDB" id="2065010at2"/>
<accession>A0A1C7P7L9</accession>
<keyword evidence="1" id="KW-0808">Transferase</keyword>
<dbReference type="GO" id="GO:0008483">
    <property type="term" value="F:transaminase activity"/>
    <property type="evidence" value="ECO:0007669"/>
    <property type="project" value="UniProtKB-KW"/>
</dbReference>